<keyword evidence="3" id="KW-1185">Reference proteome</keyword>
<dbReference type="EMBL" id="VJZA01000037">
    <property type="protein sequence ID" value="TVT20313.1"/>
    <property type="molecule type" value="Genomic_DNA"/>
</dbReference>
<dbReference type="AlphaFoldDB" id="A0A558A7S5"/>
<reference evidence="2 3" key="1">
    <citation type="submission" date="2019-07" db="EMBL/GenBank/DDBJ databases">
        <title>New species of Amycolatopsis and Streptomyces.</title>
        <authorList>
            <person name="Duangmal K."/>
            <person name="Teo W.F.A."/>
            <person name="Lipun K."/>
        </authorList>
    </citation>
    <scope>NUCLEOTIDE SEQUENCE [LARGE SCALE GENOMIC DNA]</scope>
    <source>
        <strain evidence="2 3">JCM 30562</strain>
    </source>
</reference>
<dbReference type="Proteomes" id="UP000318578">
    <property type="component" value="Unassembled WGS sequence"/>
</dbReference>
<comment type="caution">
    <text evidence="2">The sequence shown here is derived from an EMBL/GenBank/DDBJ whole genome shotgun (WGS) entry which is preliminary data.</text>
</comment>
<organism evidence="2 3">
    <name type="scientific">Amycolatopsis acidiphila</name>
    <dbReference type="NCBI Taxonomy" id="715473"/>
    <lineage>
        <taxon>Bacteria</taxon>
        <taxon>Bacillati</taxon>
        <taxon>Actinomycetota</taxon>
        <taxon>Actinomycetes</taxon>
        <taxon>Pseudonocardiales</taxon>
        <taxon>Pseudonocardiaceae</taxon>
        <taxon>Amycolatopsis</taxon>
    </lineage>
</organism>
<evidence type="ECO:0000256" key="1">
    <source>
        <dbReference type="SAM" id="MobiDB-lite"/>
    </source>
</evidence>
<gene>
    <name evidence="2" type="ORF">FNH06_21180</name>
</gene>
<proteinExistence type="predicted"/>
<sequence>MWRARASPRCPHRAWVRRRRRFPRSVRGVGREGPCGRFPPQRSRRRRVRCRPIRPSRWRCRPRVKR</sequence>
<accession>A0A558A7S5</accession>
<evidence type="ECO:0000313" key="2">
    <source>
        <dbReference type="EMBL" id="TVT20313.1"/>
    </source>
</evidence>
<protein>
    <submittedName>
        <fullName evidence="2">Uncharacterized protein</fullName>
    </submittedName>
</protein>
<feature type="region of interest" description="Disordered" evidence="1">
    <location>
        <begin position="26"/>
        <end position="48"/>
    </location>
</feature>
<name>A0A558A7S5_9PSEU</name>
<evidence type="ECO:0000313" key="3">
    <source>
        <dbReference type="Proteomes" id="UP000318578"/>
    </source>
</evidence>